<organism evidence="4 5">
    <name type="scientific">Litchfieldia luteola</name>
    <dbReference type="NCBI Taxonomy" id="682179"/>
    <lineage>
        <taxon>Bacteria</taxon>
        <taxon>Bacillati</taxon>
        <taxon>Bacillota</taxon>
        <taxon>Bacilli</taxon>
        <taxon>Bacillales</taxon>
        <taxon>Bacillaceae</taxon>
        <taxon>Litchfieldia</taxon>
    </lineage>
</organism>
<evidence type="ECO:0000313" key="5">
    <source>
        <dbReference type="Proteomes" id="UP001516662"/>
    </source>
</evidence>
<protein>
    <recommendedName>
        <fullName evidence="3">RNA-binding protein KhpA</fullName>
    </recommendedName>
    <alternativeName>
        <fullName evidence="3">KH-domain protein A</fullName>
    </alternativeName>
</protein>
<dbReference type="Proteomes" id="UP001516662">
    <property type="component" value="Unassembled WGS sequence"/>
</dbReference>
<evidence type="ECO:0000256" key="2">
    <source>
        <dbReference type="ARBA" id="ARBA00022884"/>
    </source>
</evidence>
<comment type="similarity">
    <text evidence="3">Belongs to the KhpA RNA-binding protein family.</text>
</comment>
<comment type="function">
    <text evidence="3">A probable RNA chaperone. Forms a complex with KhpB which binds to cellular RNA and controls its expression. Plays a role in peptidoglycan (PG) homeostasis and cell length regulation.</text>
</comment>
<dbReference type="EMBL" id="JADCLJ010000020">
    <property type="protein sequence ID" value="MBE4908753.1"/>
    <property type="molecule type" value="Genomic_DNA"/>
</dbReference>
<evidence type="ECO:0000256" key="1">
    <source>
        <dbReference type="ARBA" id="ARBA00022490"/>
    </source>
</evidence>
<evidence type="ECO:0000256" key="3">
    <source>
        <dbReference type="HAMAP-Rule" id="MF_00088"/>
    </source>
</evidence>
<dbReference type="InterPro" id="IPR009019">
    <property type="entry name" value="KH_sf_prok-type"/>
</dbReference>
<keyword evidence="3" id="KW-0133">Cell shape</keyword>
<dbReference type="SUPFAM" id="SSF54814">
    <property type="entry name" value="Prokaryotic type KH domain (KH-domain type II)"/>
    <property type="match status" value="1"/>
</dbReference>
<gene>
    <name evidence="3" type="primary">khpA</name>
    <name evidence="4" type="ORF">IMZ08_11865</name>
</gene>
<evidence type="ECO:0000313" key="4">
    <source>
        <dbReference type="EMBL" id="MBE4908753.1"/>
    </source>
</evidence>
<accession>A0ABR9QJR7</accession>
<proteinExistence type="inferred from homology"/>
<dbReference type="RefSeq" id="WP_193537358.1">
    <property type="nucleotide sequence ID" value="NZ_JADCLJ010000020.1"/>
</dbReference>
<name>A0ABR9QJR7_9BACI</name>
<keyword evidence="1 3" id="KW-0963">Cytoplasm</keyword>
<dbReference type="InterPro" id="IPR020627">
    <property type="entry name" value="KhpA"/>
</dbReference>
<dbReference type="InterPro" id="IPR015946">
    <property type="entry name" value="KH_dom-like_a/b"/>
</dbReference>
<comment type="subunit">
    <text evidence="3">Forms a complex with KhpB.</text>
</comment>
<dbReference type="PROSITE" id="PS50084">
    <property type="entry name" value="KH_TYPE_1"/>
    <property type="match status" value="1"/>
</dbReference>
<keyword evidence="2 3" id="KW-0694">RNA-binding</keyword>
<comment type="caution">
    <text evidence="4">The sequence shown here is derived from an EMBL/GenBank/DDBJ whole genome shotgun (WGS) entry which is preliminary data.</text>
</comment>
<comment type="subcellular location">
    <subcellularLocation>
        <location evidence="3">Cytoplasm</location>
    </subcellularLocation>
</comment>
<keyword evidence="5" id="KW-1185">Reference proteome</keyword>
<dbReference type="PANTHER" id="PTHR34654:SF1">
    <property type="entry name" value="RNA-BINDING PROTEIN KHPA"/>
    <property type="match status" value="1"/>
</dbReference>
<dbReference type="Gene3D" id="3.30.300.20">
    <property type="match status" value="1"/>
</dbReference>
<dbReference type="HAMAP" id="MF_00088">
    <property type="entry name" value="KhpA"/>
    <property type="match status" value="1"/>
</dbReference>
<sequence length="76" mass="8523">MKELIETVVKALVDHPEEVSVTETSDERTMTYVLSVHKEDMGKVIGKQGRVIKSIRTVVYAAGTGLDKRIHLEINE</sequence>
<keyword evidence="3" id="KW-0961">Cell wall biogenesis/degradation</keyword>
<dbReference type="CDD" id="cd22533">
    <property type="entry name" value="KH-II_YlqC-like"/>
    <property type="match status" value="1"/>
</dbReference>
<reference evidence="4 5" key="1">
    <citation type="submission" date="2020-10" db="EMBL/GenBank/DDBJ databases">
        <title>Bacillus sp. HD4P25, an endophyte from a halophyte.</title>
        <authorList>
            <person name="Sun J.-Q."/>
        </authorList>
    </citation>
    <scope>NUCLEOTIDE SEQUENCE [LARGE SCALE GENOMIC DNA]</scope>
    <source>
        <strain evidence="4 5">YIM 93174</strain>
    </source>
</reference>
<dbReference type="PANTHER" id="PTHR34654">
    <property type="entry name" value="UPF0109 PROTEIN SCO5592"/>
    <property type="match status" value="1"/>
</dbReference>
<keyword evidence="3" id="KW-0143">Chaperone</keyword>
<dbReference type="Pfam" id="PF13083">
    <property type="entry name" value="KH_KhpA-B"/>
    <property type="match status" value="1"/>
</dbReference>